<dbReference type="AlphaFoldDB" id="X1CCU8"/>
<proteinExistence type="predicted"/>
<gene>
    <name evidence="1" type="ORF">S01H4_21728</name>
</gene>
<dbReference type="EMBL" id="BART01009874">
    <property type="protein sequence ID" value="GAG82101.1"/>
    <property type="molecule type" value="Genomic_DNA"/>
</dbReference>
<comment type="caution">
    <text evidence="1">The sequence shown here is derived from an EMBL/GenBank/DDBJ whole genome shotgun (WGS) entry which is preliminary data.</text>
</comment>
<name>X1CCU8_9ZZZZ</name>
<organism evidence="1">
    <name type="scientific">marine sediment metagenome</name>
    <dbReference type="NCBI Taxonomy" id="412755"/>
    <lineage>
        <taxon>unclassified sequences</taxon>
        <taxon>metagenomes</taxon>
        <taxon>ecological metagenomes</taxon>
    </lineage>
</organism>
<sequence>MYEFDVTAVTSDLPVQIGWIWDVEGDISNIDEGDIEWSAVFYTDGSICRASHHWIESSDLTGIKKIYAIVQP</sequence>
<protein>
    <submittedName>
        <fullName evidence="1">Uncharacterized protein</fullName>
    </submittedName>
</protein>
<accession>X1CCU8</accession>
<evidence type="ECO:0000313" key="1">
    <source>
        <dbReference type="EMBL" id="GAG82101.1"/>
    </source>
</evidence>
<reference evidence="1" key="1">
    <citation type="journal article" date="2014" name="Front. Microbiol.">
        <title>High frequency of phylogenetically diverse reductive dehalogenase-homologous genes in deep subseafloor sedimentary metagenomes.</title>
        <authorList>
            <person name="Kawai M."/>
            <person name="Futagami T."/>
            <person name="Toyoda A."/>
            <person name="Takaki Y."/>
            <person name="Nishi S."/>
            <person name="Hori S."/>
            <person name="Arai W."/>
            <person name="Tsubouchi T."/>
            <person name="Morono Y."/>
            <person name="Uchiyama I."/>
            <person name="Ito T."/>
            <person name="Fujiyama A."/>
            <person name="Inagaki F."/>
            <person name="Takami H."/>
        </authorList>
    </citation>
    <scope>NUCLEOTIDE SEQUENCE</scope>
    <source>
        <strain evidence="1">Expedition CK06-06</strain>
    </source>
</reference>